<dbReference type="EMBL" id="AOHV01000043">
    <property type="protein sequence ID" value="ELY33351.1"/>
    <property type="molecule type" value="Genomic_DNA"/>
</dbReference>
<reference evidence="2 4" key="1">
    <citation type="journal article" date="2010" name="J. Bacteriol.">
        <title>Complete genome sequence of Halalkalicoccus jeotgali B3(T), an extremely halophilic archaeon.</title>
        <authorList>
            <person name="Roh S.W."/>
            <person name="Nam Y.D."/>
            <person name="Nam S.H."/>
            <person name="Choi S.H."/>
            <person name="Park H.S."/>
            <person name="Bae J.W."/>
        </authorList>
    </citation>
    <scope>NUCLEOTIDE SEQUENCE [LARGE SCALE GENOMIC DNA]</scope>
    <source>
        <strain evidence="2">B3</strain>
        <strain evidence="4">DSM 18796 / CECT 7217 / JCM 14584 / KCTC 4019 / B3</strain>
    </source>
</reference>
<feature type="region of interest" description="Disordered" evidence="1">
    <location>
        <begin position="75"/>
        <end position="112"/>
    </location>
</feature>
<evidence type="ECO:0000256" key="1">
    <source>
        <dbReference type="SAM" id="MobiDB-lite"/>
    </source>
</evidence>
<dbReference type="KEGG" id="hje:HacjB3_01170"/>
<protein>
    <submittedName>
        <fullName evidence="2">Uncharacterized protein</fullName>
    </submittedName>
</protein>
<feature type="compositionally biased region" description="Basic and acidic residues" evidence="1">
    <location>
        <begin position="78"/>
        <end position="87"/>
    </location>
</feature>
<keyword evidence="5" id="KW-1185">Reference proteome</keyword>
<evidence type="ECO:0000313" key="5">
    <source>
        <dbReference type="Proteomes" id="UP000011645"/>
    </source>
</evidence>
<dbReference type="Proteomes" id="UP000011645">
    <property type="component" value="Unassembled WGS sequence"/>
</dbReference>
<sequence>MLVGGSSVATADPSNGRGNRKGHNNAHGDGKGLKVRNGRFEINVDPSELEEAEYRQWREVIEDFNRAIEAGRLSITNKNEDPEESAKTSEISANETTIEVHGDSAETSKEDQ</sequence>
<reference evidence="3 5" key="2">
    <citation type="journal article" date="2014" name="PLoS Genet.">
        <title>Phylogenetically driven sequencing of extremely halophilic archaea reveals strategies for static and dynamic osmo-response.</title>
        <authorList>
            <person name="Becker E.A."/>
            <person name="Seitzer P.M."/>
            <person name="Tritt A."/>
            <person name="Larsen D."/>
            <person name="Krusor M."/>
            <person name="Yao A.I."/>
            <person name="Wu D."/>
            <person name="Madern D."/>
            <person name="Eisen J.A."/>
            <person name="Darling A.E."/>
            <person name="Facciotti M.T."/>
        </authorList>
    </citation>
    <scope>NUCLEOTIDE SEQUENCE [LARGE SCALE GENOMIC DNA]</scope>
    <source>
        <strain evidence="3">B3</strain>
        <strain evidence="5">DSM 18796 / CECT 7217 / JCM 14584 / KCTC 4019 / B3</strain>
    </source>
</reference>
<gene>
    <name evidence="2" type="ordered locus">HacjB3_01170</name>
    <name evidence="3" type="ORF">C497_18162</name>
</gene>
<dbReference type="EMBL" id="CP002062">
    <property type="protein sequence ID" value="ADJ13627.1"/>
    <property type="molecule type" value="Genomic_DNA"/>
</dbReference>
<organism evidence="2 4">
    <name type="scientific">Halalkalicoccus jeotgali (strain DSM 18796 / CECT 7217 / JCM 14584 / KCTC 4019 / B3)</name>
    <dbReference type="NCBI Taxonomy" id="795797"/>
    <lineage>
        <taxon>Archaea</taxon>
        <taxon>Methanobacteriati</taxon>
        <taxon>Methanobacteriota</taxon>
        <taxon>Stenosarchaea group</taxon>
        <taxon>Halobacteria</taxon>
        <taxon>Halobacteriales</taxon>
        <taxon>Halococcaceae</taxon>
        <taxon>Halalkalicoccus</taxon>
    </lineage>
</organism>
<name>D8J546_HALJB</name>
<evidence type="ECO:0000313" key="4">
    <source>
        <dbReference type="Proteomes" id="UP000000390"/>
    </source>
</evidence>
<dbReference type="HOGENOM" id="CLU_2140134_0_0_2"/>
<feature type="compositionally biased region" description="Polar residues" evidence="1">
    <location>
        <begin position="88"/>
        <end position="97"/>
    </location>
</feature>
<feature type="compositionally biased region" description="Basic and acidic residues" evidence="1">
    <location>
        <begin position="98"/>
        <end position="112"/>
    </location>
</feature>
<dbReference type="Proteomes" id="UP000000390">
    <property type="component" value="Chromosome"/>
</dbReference>
<proteinExistence type="predicted"/>
<evidence type="ECO:0000313" key="2">
    <source>
        <dbReference type="EMBL" id="ADJ13627.1"/>
    </source>
</evidence>
<feature type="compositionally biased region" description="Polar residues" evidence="1">
    <location>
        <begin position="7"/>
        <end position="17"/>
    </location>
</feature>
<evidence type="ECO:0000313" key="3">
    <source>
        <dbReference type="EMBL" id="ELY33351.1"/>
    </source>
</evidence>
<accession>D8J546</accession>
<feature type="region of interest" description="Disordered" evidence="1">
    <location>
        <begin position="1"/>
        <end position="39"/>
    </location>
</feature>
<dbReference type="AlphaFoldDB" id="D8J546"/>